<feature type="transmembrane region" description="Helical" evidence="7">
    <location>
        <begin position="354"/>
        <end position="375"/>
    </location>
</feature>
<dbReference type="InterPro" id="IPR036259">
    <property type="entry name" value="MFS_trans_sf"/>
</dbReference>
<feature type="transmembrane region" description="Helical" evidence="7">
    <location>
        <begin position="314"/>
        <end position="333"/>
    </location>
</feature>
<name>A0A810N7R0_9ACTN</name>
<evidence type="ECO:0000256" key="1">
    <source>
        <dbReference type="ARBA" id="ARBA00004651"/>
    </source>
</evidence>
<accession>A0A810N7R0</accession>
<evidence type="ECO:0000256" key="2">
    <source>
        <dbReference type="ARBA" id="ARBA00022475"/>
    </source>
</evidence>
<dbReference type="EMBL" id="AP023359">
    <property type="protein sequence ID" value="BCJ69297.1"/>
    <property type="molecule type" value="Genomic_DNA"/>
</dbReference>
<feature type="region of interest" description="Disordered" evidence="6">
    <location>
        <begin position="408"/>
        <end position="441"/>
    </location>
</feature>
<keyword evidence="2" id="KW-1003">Cell membrane</keyword>
<dbReference type="Proteomes" id="UP000680866">
    <property type="component" value="Chromosome"/>
</dbReference>
<protein>
    <submittedName>
        <fullName evidence="8">MFS transporter</fullName>
    </submittedName>
</protein>
<dbReference type="GO" id="GO:0022857">
    <property type="term" value="F:transmembrane transporter activity"/>
    <property type="evidence" value="ECO:0007669"/>
    <property type="project" value="InterPro"/>
</dbReference>
<dbReference type="Gene3D" id="1.20.1250.20">
    <property type="entry name" value="MFS general substrate transporter like domains"/>
    <property type="match status" value="1"/>
</dbReference>
<comment type="subcellular location">
    <subcellularLocation>
        <location evidence="1">Cell membrane</location>
        <topology evidence="1">Multi-pass membrane protein</topology>
    </subcellularLocation>
</comment>
<feature type="transmembrane region" description="Helical" evidence="7">
    <location>
        <begin position="381"/>
        <end position="398"/>
    </location>
</feature>
<dbReference type="CDD" id="cd06173">
    <property type="entry name" value="MFS_MefA_like"/>
    <property type="match status" value="1"/>
</dbReference>
<keyword evidence="5 7" id="KW-0472">Membrane</keyword>
<feature type="transmembrane region" description="Helical" evidence="7">
    <location>
        <begin position="45"/>
        <end position="65"/>
    </location>
</feature>
<feature type="transmembrane region" description="Helical" evidence="7">
    <location>
        <begin position="21"/>
        <end position="39"/>
    </location>
</feature>
<dbReference type="KEGG" id="pry:Prubr_63180"/>
<feature type="transmembrane region" description="Helical" evidence="7">
    <location>
        <begin position="289"/>
        <end position="308"/>
    </location>
</feature>
<evidence type="ECO:0000256" key="7">
    <source>
        <dbReference type="SAM" id="Phobius"/>
    </source>
</evidence>
<dbReference type="RefSeq" id="WP_212818485.1">
    <property type="nucleotide sequence ID" value="NZ_AP023359.1"/>
</dbReference>
<evidence type="ECO:0000256" key="5">
    <source>
        <dbReference type="ARBA" id="ARBA00023136"/>
    </source>
</evidence>
<evidence type="ECO:0000256" key="6">
    <source>
        <dbReference type="SAM" id="MobiDB-lite"/>
    </source>
</evidence>
<dbReference type="PANTHER" id="PTHR23513:SF6">
    <property type="entry name" value="MAJOR FACILITATOR SUPERFAMILY ASSOCIATED DOMAIN-CONTAINING PROTEIN"/>
    <property type="match status" value="1"/>
</dbReference>
<dbReference type="PANTHER" id="PTHR23513">
    <property type="entry name" value="INTEGRAL MEMBRANE EFFLUX PROTEIN-RELATED"/>
    <property type="match status" value="1"/>
</dbReference>
<feature type="compositionally biased region" description="Basic and acidic residues" evidence="6">
    <location>
        <begin position="408"/>
        <end position="426"/>
    </location>
</feature>
<evidence type="ECO:0000256" key="4">
    <source>
        <dbReference type="ARBA" id="ARBA00022989"/>
    </source>
</evidence>
<dbReference type="Pfam" id="PF07690">
    <property type="entry name" value="MFS_1"/>
    <property type="match status" value="1"/>
</dbReference>
<dbReference type="AlphaFoldDB" id="A0A810N7R0"/>
<feature type="transmembrane region" description="Helical" evidence="7">
    <location>
        <begin position="77"/>
        <end position="98"/>
    </location>
</feature>
<dbReference type="InterPro" id="IPR011701">
    <property type="entry name" value="MFS"/>
</dbReference>
<evidence type="ECO:0000256" key="3">
    <source>
        <dbReference type="ARBA" id="ARBA00022692"/>
    </source>
</evidence>
<gene>
    <name evidence="8" type="ORF">Prubr_63180</name>
</gene>
<sequence length="441" mass="46596">MTGLLRRHRDFRLLFGAEVTGKFGAAFTGVAMPLAAVAVMDASTFQVSLLSAAIWLPWLLLGLPAGAWVDRLARRPIMLWSVAACLVLYLSIGVAAWLDLFVFGWLLTVSLLVGAAAVFFQVAYTAYLPSLLAPDDLVEGNAKLHGSASAAQILGQGGGGFLIQLVGPVSGLLANAGTFAVSLLCLFGIRHREPPRIRQKPPRGAFAREVRDGLLLAARDPWFRAYALYGAFANLCLMGYQSILVVFLVNDVHQGSGTVGTLIAIANAGGVAGALMARRISSRLGTARATLVFAMVFTLPVLLVPLAFPGWGVILYPIGGLCASAGVVAVNVLKAGFQQRYCPPELLGRLSASSFYLNYGVLPVGALLGGALGTALGVRPAIWLLVAGVPLSGLVLLLSPMRHHRDLPAHQRGQEQREQQRDEEGQHVGAQPDGQHTGSVG</sequence>
<reference evidence="8" key="1">
    <citation type="submission" date="2020-08" db="EMBL/GenBank/DDBJ databases">
        <title>Whole genome shotgun sequence of Polymorphospora rubra NBRC 101157.</title>
        <authorList>
            <person name="Komaki H."/>
            <person name="Tamura T."/>
        </authorList>
    </citation>
    <scope>NUCLEOTIDE SEQUENCE</scope>
    <source>
        <strain evidence="8">NBRC 101157</strain>
    </source>
</reference>
<keyword evidence="4 7" id="KW-1133">Transmembrane helix</keyword>
<keyword evidence="9" id="KW-1185">Reference proteome</keyword>
<proteinExistence type="predicted"/>
<feature type="transmembrane region" description="Helical" evidence="7">
    <location>
        <begin position="255"/>
        <end position="277"/>
    </location>
</feature>
<evidence type="ECO:0000313" key="8">
    <source>
        <dbReference type="EMBL" id="BCJ69297.1"/>
    </source>
</evidence>
<dbReference type="SUPFAM" id="SSF103473">
    <property type="entry name" value="MFS general substrate transporter"/>
    <property type="match status" value="1"/>
</dbReference>
<evidence type="ECO:0000313" key="9">
    <source>
        <dbReference type="Proteomes" id="UP000680866"/>
    </source>
</evidence>
<dbReference type="GO" id="GO:0005886">
    <property type="term" value="C:plasma membrane"/>
    <property type="evidence" value="ECO:0007669"/>
    <property type="project" value="UniProtKB-SubCell"/>
</dbReference>
<organism evidence="8 9">
    <name type="scientific">Polymorphospora rubra</name>
    <dbReference type="NCBI Taxonomy" id="338584"/>
    <lineage>
        <taxon>Bacteria</taxon>
        <taxon>Bacillati</taxon>
        <taxon>Actinomycetota</taxon>
        <taxon>Actinomycetes</taxon>
        <taxon>Micromonosporales</taxon>
        <taxon>Micromonosporaceae</taxon>
        <taxon>Polymorphospora</taxon>
    </lineage>
</organism>
<feature type="transmembrane region" description="Helical" evidence="7">
    <location>
        <begin position="104"/>
        <end position="127"/>
    </location>
</feature>
<feature type="transmembrane region" description="Helical" evidence="7">
    <location>
        <begin position="226"/>
        <end position="249"/>
    </location>
</feature>
<keyword evidence="3 7" id="KW-0812">Transmembrane</keyword>